<proteinExistence type="predicted"/>
<evidence type="ECO:0000313" key="1">
    <source>
        <dbReference type="EMBL" id="GAH37798.1"/>
    </source>
</evidence>
<reference evidence="1" key="1">
    <citation type="journal article" date="2014" name="Front. Microbiol.">
        <title>High frequency of phylogenetically diverse reductive dehalogenase-homologous genes in deep subseafloor sedimentary metagenomes.</title>
        <authorList>
            <person name="Kawai M."/>
            <person name="Futagami T."/>
            <person name="Toyoda A."/>
            <person name="Takaki Y."/>
            <person name="Nishi S."/>
            <person name="Hori S."/>
            <person name="Arai W."/>
            <person name="Tsubouchi T."/>
            <person name="Morono Y."/>
            <person name="Uchiyama I."/>
            <person name="Ito T."/>
            <person name="Fujiyama A."/>
            <person name="Inagaki F."/>
            <person name="Takami H."/>
        </authorList>
    </citation>
    <scope>NUCLEOTIDE SEQUENCE</scope>
    <source>
        <strain evidence="1">Expedition CK06-06</strain>
    </source>
</reference>
<dbReference type="EMBL" id="BARU01006852">
    <property type="protein sequence ID" value="GAH37798.1"/>
    <property type="molecule type" value="Genomic_DNA"/>
</dbReference>
<feature type="non-terminal residue" evidence="1">
    <location>
        <position position="1"/>
    </location>
</feature>
<organism evidence="1">
    <name type="scientific">marine sediment metagenome</name>
    <dbReference type="NCBI Taxonomy" id="412755"/>
    <lineage>
        <taxon>unclassified sequences</taxon>
        <taxon>metagenomes</taxon>
        <taxon>ecological metagenomes</taxon>
    </lineage>
</organism>
<sequence>AFGRATDGEAGALMRIGLVYAVEYLGTDKISGGRRVNRFNIERILMVDESPTLSGDPDDS</sequence>
<name>X1GXQ3_9ZZZZ</name>
<comment type="caution">
    <text evidence="1">The sequence shown here is derived from an EMBL/GenBank/DDBJ whole genome shotgun (WGS) entry which is preliminary data.</text>
</comment>
<protein>
    <submittedName>
        <fullName evidence="1">Uncharacterized protein</fullName>
    </submittedName>
</protein>
<gene>
    <name evidence="1" type="ORF">S03H2_13497</name>
</gene>
<dbReference type="AlphaFoldDB" id="X1GXQ3"/>
<accession>X1GXQ3</accession>